<sequence>MQEVEISPRDLLQHYVAVPPDQQGKTLVWWFSTKRKNISFGLYFKNGKLPTAATSSNVFISAGSSPTDSPCAPSTPQPPPPQPLQPRQQHQRHQHHQSSTSSSAAPAPAQTSPPGGLPARSRAGSNSRNLAALVSTTINNSLTFVVRGSASSSSGGGGGQPKSPPGQSEPGPGHQDTSPGSATDADDPVVQPGAGHGGGAADAPRLPQGTLCPRRRPAWSPRDLDMVCIRRIERYHSATSTIKGSHKITEENGVFVLVFDNTFSRNTSKRVTFFVAIKDGESAFAKRAPLPSPLPLSCSADTVVTLQKPACTTASEFQPPAGPPEDEGTAEISGWLLKKKRKKMQGWAKRWFQLDKGVLSYYKSPGAYCRGSIQIAFSVVSVHPPQRLIHIDSGSTVYHLKCLTQKDNEAWMSVIRKYYASGTLAGDPARSCRSSPTSHDLLVDAFPAGEQPASVDIKCASGLRKVAVRRADGNEPQEEVSLAINHLKDRHENVVQTAAKLLRSQPAPAPEKNAHLKDPSPTGRSRAASSPGDQGRLKLLKKAAAAPSPAAECHGEILSALSDLKRAQDRVAELLREELEKRREAEAALHRITQSASPAGAAALSDSGSLPGSLFSQEVFSASSFVPGPYPAPATLSPASAVFPCDFLATFHGSGPPASGKPPAGGTSEGRASREPSLNNVAGDDEFFDAEEIVLEEDSSGEEGGDVPEALEEEDDEDEADEDEEDLLPTESFSRRSAESAVGRIPNASGTAAAAAAPPTAVPVRASFSAAPVQRRCFLPAPTCAETVSMVSILRKNVGKDFSTLSMPVSTNEPITLLQKLAESLEYSELLDKACAQPDSATRMLYVAAFVVSGYASGRSERKPFNPMLGETYELVREDKGEQSVIGADGRGTPSAHISVPSLALLDRELIPFGTVHLALKASGDYYTWTLPTTWLRNLIGGNKYLEHVGDARIVNHATGDACVLQFKESGFFSSAKNEVAGTVTLGESRRTTGVTGRWSEALYHEIEPSQLLILWQARAPPPDAEQRYGFTAFAAGLNEITADVRGRLPRTDSRLRPDVRLFEEGNVDAADGEKRRVEERQRETRRAMEERGEAWRPAWFELKDRDPVDGNPAWVYKGGYWEARQAQRWPDGVDLW</sequence>
<dbReference type="EMBL" id="JAEFCI010002679">
    <property type="protein sequence ID" value="KAG5462073.1"/>
    <property type="molecule type" value="Genomic_DNA"/>
</dbReference>
<feature type="compositionally biased region" description="Low complexity" evidence="6">
    <location>
        <begin position="654"/>
        <end position="666"/>
    </location>
</feature>
<dbReference type="GO" id="GO:0097038">
    <property type="term" value="C:perinuclear endoplasmic reticulum"/>
    <property type="evidence" value="ECO:0007669"/>
    <property type="project" value="TreeGrafter"/>
</dbReference>
<evidence type="ECO:0000256" key="2">
    <source>
        <dbReference type="ARBA" id="ARBA00022448"/>
    </source>
</evidence>
<dbReference type="PANTHER" id="PTHR10972">
    <property type="entry name" value="OXYSTEROL-BINDING PROTEIN-RELATED"/>
    <property type="match status" value="1"/>
</dbReference>
<evidence type="ECO:0000256" key="1">
    <source>
        <dbReference type="ARBA" id="ARBA00008842"/>
    </source>
</evidence>
<evidence type="ECO:0000256" key="5">
    <source>
        <dbReference type="SAM" id="Coils"/>
    </source>
</evidence>
<dbReference type="Gene3D" id="3.30.70.3490">
    <property type="match status" value="1"/>
</dbReference>
<dbReference type="AlphaFoldDB" id="A0A8H7ZYV9"/>
<dbReference type="Gene3D" id="2.60.120.680">
    <property type="entry name" value="GOLD domain"/>
    <property type="match status" value="2"/>
</dbReference>
<feature type="domain" description="PH" evidence="7">
    <location>
        <begin position="329"/>
        <end position="420"/>
    </location>
</feature>
<dbReference type="CDD" id="cd13289">
    <property type="entry name" value="PH_Osh3p_yeast"/>
    <property type="match status" value="1"/>
</dbReference>
<dbReference type="SUPFAM" id="SSF50729">
    <property type="entry name" value="PH domain-like"/>
    <property type="match status" value="1"/>
</dbReference>
<dbReference type="PROSITE" id="PS50003">
    <property type="entry name" value="PH_DOMAIN"/>
    <property type="match status" value="1"/>
</dbReference>
<evidence type="ECO:0000256" key="6">
    <source>
        <dbReference type="SAM" id="MobiDB-lite"/>
    </source>
</evidence>
<dbReference type="InterPro" id="IPR036598">
    <property type="entry name" value="GOLD_dom_sf"/>
</dbReference>
<dbReference type="SMART" id="SM00233">
    <property type="entry name" value="PH"/>
    <property type="match status" value="1"/>
</dbReference>
<reference evidence="8 9" key="1">
    <citation type="journal article" name="Sci. Rep.">
        <title>Genome-scale phylogenetic analyses confirm Olpidium as the closest living zoosporic fungus to the non-flagellated, terrestrial fungi.</title>
        <authorList>
            <person name="Chang Y."/>
            <person name="Rochon D."/>
            <person name="Sekimoto S."/>
            <person name="Wang Y."/>
            <person name="Chovatia M."/>
            <person name="Sandor L."/>
            <person name="Salamov A."/>
            <person name="Grigoriev I.V."/>
            <person name="Stajich J.E."/>
            <person name="Spatafora J.W."/>
        </authorList>
    </citation>
    <scope>NUCLEOTIDE SEQUENCE [LARGE SCALE GENOMIC DNA]</scope>
    <source>
        <strain evidence="8">S191</strain>
    </source>
</reference>
<comment type="similarity">
    <text evidence="1">Belongs to the OSBP family.</text>
</comment>
<dbReference type="OrthoDB" id="1854502at2759"/>
<feature type="compositionally biased region" description="Pro residues" evidence="6">
    <location>
        <begin position="73"/>
        <end position="84"/>
    </location>
</feature>
<dbReference type="GO" id="GO:0006897">
    <property type="term" value="P:endocytosis"/>
    <property type="evidence" value="ECO:0007669"/>
    <property type="project" value="TreeGrafter"/>
</dbReference>
<dbReference type="GO" id="GO:0032541">
    <property type="term" value="C:cortical endoplasmic reticulum"/>
    <property type="evidence" value="ECO:0007669"/>
    <property type="project" value="TreeGrafter"/>
</dbReference>
<dbReference type="Gene3D" id="2.30.29.30">
    <property type="entry name" value="Pleckstrin-homology domain (PH domain)/Phosphotyrosine-binding domain (PTB)"/>
    <property type="match status" value="1"/>
</dbReference>
<protein>
    <recommendedName>
        <fullName evidence="7">PH domain-containing protein</fullName>
    </recommendedName>
</protein>
<dbReference type="GO" id="GO:0032934">
    <property type="term" value="F:sterol binding"/>
    <property type="evidence" value="ECO:0007669"/>
    <property type="project" value="TreeGrafter"/>
</dbReference>
<dbReference type="InterPro" id="IPR001849">
    <property type="entry name" value="PH_domain"/>
</dbReference>
<dbReference type="InterPro" id="IPR037239">
    <property type="entry name" value="OSBP_sf"/>
</dbReference>
<keyword evidence="9" id="KW-1185">Reference proteome</keyword>
<feature type="region of interest" description="Disordered" evidence="6">
    <location>
        <begin position="60"/>
        <end position="126"/>
    </location>
</feature>
<feature type="region of interest" description="Disordered" evidence="6">
    <location>
        <begin position="503"/>
        <end position="535"/>
    </location>
</feature>
<evidence type="ECO:0000259" key="7">
    <source>
        <dbReference type="PROSITE" id="PS50003"/>
    </source>
</evidence>
<feature type="region of interest" description="Disordered" evidence="6">
    <location>
        <begin position="148"/>
        <end position="217"/>
    </location>
</feature>
<dbReference type="InterPro" id="IPR000648">
    <property type="entry name" value="Oxysterol-bd"/>
</dbReference>
<dbReference type="GO" id="GO:0030011">
    <property type="term" value="P:maintenance of cell polarity"/>
    <property type="evidence" value="ECO:0007669"/>
    <property type="project" value="TreeGrafter"/>
</dbReference>
<dbReference type="Gene3D" id="2.40.160.120">
    <property type="match status" value="1"/>
</dbReference>
<keyword evidence="4" id="KW-0446">Lipid-binding</keyword>
<dbReference type="GO" id="GO:0006887">
    <property type="term" value="P:exocytosis"/>
    <property type="evidence" value="ECO:0007669"/>
    <property type="project" value="TreeGrafter"/>
</dbReference>
<dbReference type="GO" id="GO:0005829">
    <property type="term" value="C:cytosol"/>
    <property type="evidence" value="ECO:0007669"/>
    <property type="project" value="TreeGrafter"/>
</dbReference>
<keyword evidence="2" id="KW-0813">Transport</keyword>
<evidence type="ECO:0000256" key="4">
    <source>
        <dbReference type="ARBA" id="ARBA00023121"/>
    </source>
</evidence>
<dbReference type="Pfam" id="PF15409">
    <property type="entry name" value="PH_8"/>
    <property type="match status" value="1"/>
</dbReference>
<evidence type="ECO:0000313" key="8">
    <source>
        <dbReference type="EMBL" id="KAG5462073.1"/>
    </source>
</evidence>
<keyword evidence="5" id="KW-0175">Coiled coil</keyword>
<keyword evidence="3" id="KW-0445">Lipid transport</keyword>
<dbReference type="Pfam" id="PF01237">
    <property type="entry name" value="Oxysterol_BP"/>
    <property type="match status" value="2"/>
</dbReference>
<dbReference type="GO" id="GO:0005886">
    <property type="term" value="C:plasma membrane"/>
    <property type="evidence" value="ECO:0007669"/>
    <property type="project" value="TreeGrafter"/>
</dbReference>
<name>A0A8H7ZYV9_9FUNG</name>
<feature type="region of interest" description="Disordered" evidence="6">
    <location>
        <begin position="696"/>
        <end position="742"/>
    </location>
</feature>
<dbReference type="PANTHER" id="PTHR10972:SF203">
    <property type="entry name" value="OXYSTEROL-BINDING PROTEIN HOMOLOG 3"/>
    <property type="match status" value="1"/>
</dbReference>
<dbReference type="InterPro" id="IPR041680">
    <property type="entry name" value="PH_8"/>
</dbReference>
<feature type="coiled-coil region" evidence="5">
    <location>
        <begin position="557"/>
        <end position="595"/>
    </location>
</feature>
<dbReference type="SUPFAM" id="SSF144000">
    <property type="entry name" value="Oxysterol-binding protein-like"/>
    <property type="match status" value="1"/>
</dbReference>
<feature type="region of interest" description="Disordered" evidence="6">
    <location>
        <begin position="654"/>
        <end position="684"/>
    </location>
</feature>
<dbReference type="GO" id="GO:0034727">
    <property type="term" value="P:piecemeal microautophagy of the nucleus"/>
    <property type="evidence" value="ECO:0007669"/>
    <property type="project" value="TreeGrafter"/>
</dbReference>
<proteinExistence type="inferred from homology"/>
<dbReference type="Proteomes" id="UP000673691">
    <property type="component" value="Unassembled WGS sequence"/>
</dbReference>
<gene>
    <name evidence="8" type="ORF">BJ554DRAFT_5636</name>
</gene>
<dbReference type="GO" id="GO:0035621">
    <property type="term" value="P:ER to Golgi ceramide transport"/>
    <property type="evidence" value="ECO:0007669"/>
    <property type="project" value="TreeGrafter"/>
</dbReference>
<comment type="caution">
    <text evidence="8">The sequence shown here is derived from an EMBL/GenBank/DDBJ whole genome shotgun (WGS) entry which is preliminary data.</text>
</comment>
<organism evidence="8 9">
    <name type="scientific">Olpidium bornovanus</name>
    <dbReference type="NCBI Taxonomy" id="278681"/>
    <lineage>
        <taxon>Eukaryota</taxon>
        <taxon>Fungi</taxon>
        <taxon>Fungi incertae sedis</taxon>
        <taxon>Olpidiomycota</taxon>
        <taxon>Olpidiomycotina</taxon>
        <taxon>Olpidiomycetes</taxon>
        <taxon>Olpidiales</taxon>
        <taxon>Olpidiaceae</taxon>
        <taxon>Olpidium</taxon>
    </lineage>
</organism>
<dbReference type="SUPFAM" id="SSF101576">
    <property type="entry name" value="Supernatant protein factor (SPF), C-terminal domain"/>
    <property type="match status" value="1"/>
</dbReference>
<evidence type="ECO:0000256" key="3">
    <source>
        <dbReference type="ARBA" id="ARBA00023055"/>
    </source>
</evidence>
<feature type="compositionally biased region" description="Acidic residues" evidence="6">
    <location>
        <begin position="696"/>
        <end position="728"/>
    </location>
</feature>
<feature type="compositionally biased region" description="Low complexity" evidence="6">
    <location>
        <begin position="97"/>
        <end position="114"/>
    </location>
</feature>
<accession>A0A8H7ZYV9</accession>
<evidence type="ECO:0000313" key="9">
    <source>
        <dbReference type="Proteomes" id="UP000673691"/>
    </source>
</evidence>
<dbReference type="InterPro" id="IPR011993">
    <property type="entry name" value="PH-like_dom_sf"/>
</dbReference>